<proteinExistence type="predicted"/>
<dbReference type="InterPro" id="IPR029010">
    <property type="entry name" value="ThuA-like"/>
</dbReference>
<reference evidence="2 3" key="1">
    <citation type="submission" date="2015-03" db="EMBL/GenBank/DDBJ databases">
        <authorList>
            <person name="Lepp D."/>
            <person name="Hassan Y.I."/>
            <person name="Li X.-Z."/>
            <person name="Zhou T."/>
        </authorList>
    </citation>
    <scope>NUCLEOTIDE SEQUENCE [LARGE SCALE GENOMIC DNA]</scope>
    <source>
        <strain evidence="2 3">E84</strain>
    </source>
</reference>
<accession>A0A0F5Q9Q1</accession>
<evidence type="ECO:0000259" key="1">
    <source>
        <dbReference type="Pfam" id="PF06283"/>
    </source>
</evidence>
<dbReference type="SUPFAM" id="SSF52317">
    <property type="entry name" value="Class I glutamine amidotransferase-like"/>
    <property type="match status" value="1"/>
</dbReference>
<comment type="caution">
    <text evidence="2">The sequence shown here is derived from an EMBL/GenBank/DDBJ whole genome shotgun (WGS) entry which is preliminary data.</text>
</comment>
<dbReference type="InterPro" id="IPR029062">
    <property type="entry name" value="Class_I_gatase-like"/>
</dbReference>
<dbReference type="PANTHER" id="PTHR40469">
    <property type="entry name" value="SECRETED GLYCOSYL HYDROLASE"/>
    <property type="match status" value="1"/>
</dbReference>
<dbReference type="PATRIC" id="fig|1293439.3.peg.2241"/>
<organism evidence="2 3">
    <name type="scientific">Devosia epidermidihirudinis</name>
    <dbReference type="NCBI Taxonomy" id="1293439"/>
    <lineage>
        <taxon>Bacteria</taxon>
        <taxon>Pseudomonadati</taxon>
        <taxon>Pseudomonadota</taxon>
        <taxon>Alphaproteobacteria</taxon>
        <taxon>Hyphomicrobiales</taxon>
        <taxon>Devosiaceae</taxon>
        <taxon>Devosia</taxon>
    </lineage>
</organism>
<evidence type="ECO:0000313" key="2">
    <source>
        <dbReference type="EMBL" id="KKC37463.1"/>
    </source>
</evidence>
<dbReference type="STRING" id="1293439.WH87_13165"/>
<protein>
    <recommendedName>
        <fullName evidence="1">ThuA-like domain-containing protein</fullName>
    </recommendedName>
</protein>
<feature type="domain" description="ThuA-like" evidence="1">
    <location>
        <begin position="4"/>
        <end position="211"/>
    </location>
</feature>
<dbReference type="OrthoDB" id="9785923at2"/>
<dbReference type="Gene3D" id="3.40.50.880">
    <property type="match status" value="1"/>
</dbReference>
<dbReference type="EMBL" id="LANJ01000019">
    <property type="protein sequence ID" value="KKC37463.1"/>
    <property type="molecule type" value="Genomic_DNA"/>
</dbReference>
<sequence>MKSALIVYGGWAGHEPDECAAIYRRWLHEDGFSVRMATETSAFADPSIHDLSLIVPIFSAGKIEKAEVENLVKAVEGGVGLAGHHGGMTGTFRDAVEYHFMVGGQWVAHPGNIIDYTVDIADPMDPIMAGIKAFAYTSEQYYMHVDPSNQVLATTTFSGEHAPWIEGVKMPVVWKRHHGKGRVFHSTLGHKAKEFENVEMATILRRGMNWAARDE</sequence>
<keyword evidence="3" id="KW-1185">Reference proteome</keyword>
<dbReference type="RefSeq" id="WP_046137337.1">
    <property type="nucleotide sequence ID" value="NZ_LANJ01000019.1"/>
</dbReference>
<dbReference type="AlphaFoldDB" id="A0A0F5Q9Q1"/>
<dbReference type="Proteomes" id="UP000033411">
    <property type="component" value="Unassembled WGS sequence"/>
</dbReference>
<name>A0A0F5Q9Q1_9HYPH</name>
<dbReference type="Pfam" id="PF06283">
    <property type="entry name" value="ThuA"/>
    <property type="match status" value="1"/>
</dbReference>
<evidence type="ECO:0000313" key="3">
    <source>
        <dbReference type="Proteomes" id="UP000033411"/>
    </source>
</evidence>
<dbReference type="PANTHER" id="PTHR40469:SF2">
    <property type="entry name" value="GALACTOSE-BINDING DOMAIN-LIKE SUPERFAMILY PROTEIN"/>
    <property type="match status" value="1"/>
</dbReference>
<gene>
    <name evidence="2" type="ORF">WH87_13165</name>
</gene>